<evidence type="ECO:0000313" key="3">
    <source>
        <dbReference type="Proteomes" id="UP000051861"/>
    </source>
</evidence>
<dbReference type="GO" id="GO:0016702">
    <property type="term" value="F:oxidoreductase activity, acting on single donors with incorporation of molecular oxygen, incorporation of two atoms of oxygen"/>
    <property type="evidence" value="ECO:0007669"/>
    <property type="project" value="UniProtKB-ARBA"/>
</dbReference>
<dbReference type="EMBL" id="LIZX01000116">
    <property type="protein sequence ID" value="KPJ65439.1"/>
    <property type="molecule type" value="Genomic_DNA"/>
</dbReference>
<proteinExistence type="predicted"/>
<reference evidence="2 3" key="1">
    <citation type="journal article" date="2015" name="Microbiome">
        <title>Genomic resolution of linkages in carbon, nitrogen, and sulfur cycling among widespread estuary sediment bacteria.</title>
        <authorList>
            <person name="Baker B.J."/>
            <person name="Lazar C.S."/>
            <person name="Teske A.P."/>
            <person name="Dick G.J."/>
        </authorList>
    </citation>
    <scope>NUCLEOTIDE SEQUENCE [LARGE SCALE GENOMIC DNA]</scope>
    <source>
        <strain evidence="2">DG_54_3</strain>
    </source>
</reference>
<dbReference type="CDD" id="cd07951">
    <property type="entry name" value="ED_3B_N_AMMECR1"/>
    <property type="match status" value="1"/>
</dbReference>
<dbReference type="GO" id="GO:0008198">
    <property type="term" value="F:ferrous iron binding"/>
    <property type="evidence" value="ECO:0007669"/>
    <property type="project" value="InterPro"/>
</dbReference>
<feature type="domain" description="Extradiol ring-cleavage dioxygenase class III enzyme subunit B" evidence="1">
    <location>
        <begin position="8"/>
        <end position="255"/>
    </location>
</feature>
<gene>
    <name evidence="2" type="ORF">AMJ44_10135</name>
</gene>
<dbReference type="Gene3D" id="3.40.830.10">
    <property type="entry name" value="LigB-like"/>
    <property type="match status" value="1"/>
</dbReference>
<sequence length="261" mass="28527">MGKIVFGAIMPHPPILVPEIGRGRIKEAEQSKKGLEEIARRMKGKDFDTFIVITPHGEVGQASVPIYTGHVFEGSFSMFGMGKPVFNFKGDPEFGLAIIKDCNFANSCPETLLDHGVLVPMYFPQAAGIKKPILPIAIAFMPLNKLFEFGKCLAKTVERLDRKVLIIASADMSHRLTPDAPAGYSPRGKEFDDKLVKLVKNYDVKGILGFDEALAEEAGQDALWSIAMLLGALDGLKVKHEVISYEGPFGVGYMVAAFEPQ</sequence>
<name>A0A0S7XT58_UNCSA</name>
<dbReference type="AlphaFoldDB" id="A0A0S7XT58"/>
<evidence type="ECO:0000259" key="1">
    <source>
        <dbReference type="Pfam" id="PF02900"/>
    </source>
</evidence>
<dbReference type="InterPro" id="IPR004183">
    <property type="entry name" value="Xdiol_dOase_suB"/>
</dbReference>
<protein>
    <recommendedName>
        <fullName evidence="1">Extradiol ring-cleavage dioxygenase class III enzyme subunit B domain-containing protein</fullName>
    </recommendedName>
</protein>
<comment type="caution">
    <text evidence="2">The sequence shown here is derived from an EMBL/GenBank/DDBJ whole genome shotgun (WGS) entry which is preliminary data.</text>
</comment>
<dbReference type="SUPFAM" id="SSF53213">
    <property type="entry name" value="LigB-like"/>
    <property type="match status" value="1"/>
</dbReference>
<evidence type="ECO:0000313" key="2">
    <source>
        <dbReference type="EMBL" id="KPJ65439.1"/>
    </source>
</evidence>
<dbReference type="Pfam" id="PF02900">
    <property type="entry name" value="LigB"/>
    <property type="match status" value="1"/>
</dbReference>
<dbReference type="NCBIfam" id="TIGR04336">
    <property type="entry name" value="AmmeMemoSam_B"/>
    <property type="match status" value="1"/>
</dbReference>
<accession>A0A0S7XT58</accession>
<organism evidence="2 3">
    <name type="scientific">candidate division WOR-1 bacterium DG_54_3</name>
    <dbReference type="NCBI Taxonomy" id="1703775"/>
    <lineage>
        <taxon>Bacteria</taxon>
        <taxon>Bacillati</taxon>
        <taxon>Saganbacteria</taxon>
    </lineage>
</organism>
<dbReference type="Proteomes" id="UP000051861">
    <property type="component" value="Unassembled WGS sequence"/>
</dbReference>